<dbReference type="STRING" id="927665.HMPREF1535_01527"/>
<protein>
    <recommendedName>
        <fullName evidence="4">DUF4925 domain-containing protein</fullName>
    </recommendedName>
</protein>
<dbReference type="Proteomes" id="UP000033047">
    <property type="component" value="Unassembled WGS sequence"/>
</dbReference>
<evidence type="ECO:0008006" key="4">
    <source>
        <dbReference type="Google" id="ProtNLM"/>
    </source>
</evidence>
<dbReference type="AlphaFoldDB" id="A0A0F5JH19"/>
<dbReference type="InterPro" id="IPR032573">
    <property type="entry name" value="DUF4925"/>
</dbReference>
<dbReference type="RefSeq" id="WP_046145744.1">
    <property type="nucleotide sequence ID" value="NZ_KQ033912.1"/>
</dbReference>
<evidence type="ECO:0000313" key="2">
    <source>
        <dbReference type="EMBL" id="KKB56875.1"/>
    </source>
</evidence>
<accession>A0A0F5JH19</accession>
<sequence length="392" mass="43064">MNKYLLRNFLYVICMVPFLFACDDNDDEGGSELNGIYSNKLSTPEGGNTLNLTYSGREFIGKDVSFKLTGNNAATITLHYILPGEAATLLENVAVTSGSNSYSFSGNGTGNNGTTFAYRGNVEKGKMTFDLTDVKIASNQLTSNGTWYPVQGGESIETDPVLGEYTLMRHAFHMVTDNALLGQVVPILEPIAGNLICWFINEVSFNPDGNITARYATMPEGKAIGDLINTPPNRKESEWLTSPINLASYYVKDDSELYIVPNIDMILYQIQQNKTKADGGLDTSVIAAIYQQLNKWSTTGIRMNIRKNSEAPYSSMGGQIAYKGDIFLYLDKDEIAAFLPLLPLIKDLLPEEIIGGPMGPMITSLLEMLASSLQQTKTLELGMMLSKQKEIQ</sequence>
<dbReference type="HOGENOM" id="CLU_719339_0_0_10"/>
<gene>
    <name evidence="2" type="ORF">HMPREF1535_01527</name>
</gene>
<dbReference type="EMBL" id="AQHV01000010">
    <property type="protein sequence ID" value="KKB56875.1"/>
    <property type="molecule type" value="Genomic_DNA"/>
</dbReference>
<dbReference type="PATRIC" id="fig|927665.4.peg.1560"/>
<evidence type="ECO:0000256" key="1">
    <source>
        <dbReference type="SAM" id="SignalP"/>
    </source>
</evidence>
<dbReference type="PROSITE" id="PS51257">
    <property type="entry name" value="PROKAR_LIPOPROTEIN"/>
    <property type="match status" value="1"/>
</dbReference>
<comment type="caution">
    <text evidence="2">The sequence shown here is derived from an EMBL/GenBank/DDBJ whole genome shotgun (WGS) entry which is preliminary data.</text>
</comment>
<feature type="signal peptide" evidence="1">
    <location>
        <begin position="1"/>
        <end position="21"/>
    </location>
</feature>
<keyword evidence="1" id="KW-0732">Signal</keyword>
<feature type="chain" id="PRO_5002490322" description="DUF4925 domain-containing protein" evidence="1">
    <location>
        <begin position="22"/>
        <end position="392"/>
    </location>
</feature>
<dbReference type="Pfam" id="PF16272">
    <property type="entry name" value="DUF4925"/>
    <property type="match status" value="1"/>
</dbReference>
<proteinExistence type="predicted"/>
<organism evidence="2 3">
    <name type="scientific">Parabacteroides goldsteinii DSM 19448 = WAL 12034</name>
    <dbReference type="NCBI Taxonomy" id="927665"/>
    <lineage>
        <taxon>Bacteria</taxon>
        <taxon>Pseudomonadati</taxon>
        <taxon>Bacteroidota</taxon>
        <taxon>Bacteroidia</taxon>
        <taxon>Bacteroidales</taxon>
        <taxon>Tannerellaceae</taxon>
        <taxon>Parabacteroides</taxon>
    </lineage>
</organism>
<name>A0A0F5JH19_9BACT</name>
<evidence type="ECO:0000313" key="3">
    <source>
        <dbReference type="Proteomes" id="UP000033047"/>
    </source>
</evidence>
<reference evidence="2 3" key="1">
    <citation type="submission" date="2013-04" db="EMBL/GenBank/DDBJ databases">
        <title>The Genome Sequence of Parabacteroides goldsteinii DSM 19448.</title>
        <authorList>
            <consortium name="The Broad Institute Genomics Platform"/>
            <person name="Earl A."/>
            <person name="Ward D."/>
            <person name="Feldgarden M."/>
            <person name="Gevers D."/>
            <person name="Martens E."/>
            <person name="Sakamoto M."/>
            <person name="Benno Y."/>
            <person name="Song Y."/>
            <person name="Liu C."/>
            <person name="Lee J."/>
            <person name="Bolanos M."/>
            <person name="Vaisanen M.L."/>
            <person name="Finegold S.M."/>
            <person name="Walker B."/>
            <person name="Young S."/>
            <person name="Zeng Q."/>
            <person name="Gargeya S."/>
            <person name="Fitzgerald M."/>
            <person name="Haas B."/>
            <person name="Abouelleil A."/>
            <person name="Allen A.W."/>
            <person name="Alvarado L."/>
            <person name="Arachchi H.M."/>
            <person name="Berlin A.M."/>
            <person name="Chapman S.B."/>
            <person name="Gainer-Dewar J."/>
            <person name="Goldberg J."/>
            <person name="Griggs A."/>
            <person name="Gujja S."/>
            <person name="Hansen M."/>
            <person name="Howarth C."/>
            <person name="Imamovic A."/>
            <person name="Ireland A."/>
            <person name="Larimer J."/>
            <person name="McCowan C."/>
            <person name="Murphy C."/>
            <person name="Pearson M."/>
            <person name="Poon T.W."/>
            <person name="Priest M."/>
            <person name="Roberts A."/>
            <person name="Saif S."/>
            <person name="Shea T."/>
            <person name="Sisk P."/>
            <person name="Sykes S."/>
            <person name="Wortman J."/>
            <person name="Nusbaum C."/>
            <person name="Birren B."/>
        </authorList>
    </citation>
    <scope>NUCLEOTIDE SEQUENCE [LARGE SCALE GENOMIC DNA]</scope>
    <source>
        <strain evidence="2 3">DSM 19448</strain>
    </source>
</reference>